<dbReference type="CDD" id="cd00796">
    <property type="entry name" value="INT_Rci_Hp1_C"/>
    <property type="match status" value="1"/>
</dbReference>
<evidence type="ECO:0000256" key="3">
    <source>
        <dbReference type="ARBA" id="ARBA00023172"/>
    </source>
</evidence>
<dbReference type="PANTHER" id="PTHR30629">
    <property type="entry name" value="PROPHAGE INTEGRASE"/>
    <property type="match status" value="1"/>
</dbReference>
<dbReference type="PROSITE" id="PS51898">
    <property type="entry name" value="TYR_RECOMBINASE"/>
    <property type="match status" value="1"/>
</dbReference>
<dbReference type="EMBL" id="QFPX01000009">
    <property type="protein sequence ID" value="PZQ54397.1"/>
    <property type="molecule type" value="Genomic_DNA"/>
</dbReference>
<keyword evidence="3" id="KW-0233">DNA recombination</keyword>
<evidence type="ECO:0000313" key="5">
    <source>
        <dbReference type="EMBL" id="PZQ54397.1"/>
    </source>
</evidence>
<organism evidence="5 6">
    <name type="scientific">Novosphingobium pentaromativorans</name>
    <dbReference type="NCBI Taxonomy" id="205844"/>
    <lineage>
        <taxon>Bacteria</taxon>
        <taxon>Pseudomonadati</taxon>
        <taxon>Pseudomonadota</taxon>
        <taxon>Alphaproteobacteria</taxon>
        <taxon>Sphingomonadales</taxon>
        <taxon>Sphingomonadaceae</taxon>
        <taxon>Novosphingobium</taxon>
    </lineage>
</organism>
<evidence type="ECO:0000259" key="4">
    <source>
        <dbReference type="PROSITE" id="PS51898"/>
    </source>
</evidence>
<protein>
    <recommendedName>
        <fullName evidence="4">Tyr recombinase domain-containing protein</fullName>
    </recommendedName>
</protein>
<dbReference type="InterPro" id="IPR013762">
    <property type="entry name" value="Integrase-like_cat_sf"/>
</dbReference>
<dbReference type="SUPFAM" id="SSF56349">
    <property type="entry name" value="DNA breaking-rejoining enzymes"/>
    <property type="match status" value="1"/>
</dbReference>
<evidence type="ECO:0000256" key="2">
    <source>
        <dbReference type="ARBA" id="ARBA00022908"/>
    </source>
</evidence>
<dbReference type="Pfam" id="PF00589">
    <property type="entry name" value="Phage_integrase"/>
    <property type="match status" value="1"/>
</dbReference>
<dbReference type="PANTHER" id="PTHR30629:SF2">
    <property type="entry name" value="PROPHAGE INTEGRASE INTS-RELATED"/>
    <property type="match status" value="1"/>
</dbReference>
<reference evidence="5 6" key="1">
    <citation type="submission" date="2017-08" db="EMBL/GenBank/DDBJ databases">
        <title>Infants hospitalized years apart are colonized by the same room-sourced microbial strains.</title>
        <authorList>
            <person name="Brooks B."/>
            <person name="Olm M.R."/>
            <person name="Firek B.A."/>
            <person name="Baker R."/>
            <person name="Thomas B.C."/>
            <person name="Morowitz M.J."/>
            <person name="Banfield J.F."/>
        </authorList>
    </citation>
    <scope>NUCLEOTIDE SEQUENCE [LARGE SCALE GENOMIC DNA]</scope>
    <source>
        <strain evidence="5">S2_005_002_R2_33</strain>
    </source>
</reference>
<dbReference type="GO" id="GO:0006310">
    <property type="term" value="P:DNA recombination"/>
    <property type="evidence" value="ECO:0007669"/>
    <property type="project" value="UniProtKB-KW"/>
</dbReference>
<comment type="similarity">
    <text evidence="1">Belongs to the 'phage' integrase family.</text>
</comment>
<accession>A0A2W5QA90</accession>
<feature type="domain" description="Tyr recombinase" evidence="4">
    <location>
        <begin position="38"/>
        <end position="219"/>
    </location>
</feature>
<dbReference type="GO" id="GO:0015074">
    <property type="term" value="P:DNA integration"/>
    <property type="evidence" value="ECO:0007669"/>
    <property type="project" value="UniProtKB-KW"/>
</dbReference>
<dbReference type="InterPro" id="IPR050808">
    <property type="entry name" value="Phage_Integrase"/>
</dbReference>
<dbReference type="GO" id="GO:0003677">
    <property type="term" value="F:DNA binding"/>
    <property type="evidence" value="ECO:0007669"/>
    <property type="project" value="InterPro"/>
</dbReference>
<proteinExistence type="inferred from homology"/>
<evidence type="ECO:0000313" key="6">
    <source>
        <dbReference type="Proteomes" id="UP000249082"/>
    </source>
</evidence>
<dbReference type="InterPro" id="IPR002104">
    <property type="entry name" value="Integrase_catalytic"/>
</dbReference>
<sequence length="251" mass="27641">MAFVSMNFLSGMFTWSMKWGYRPEDTHPCKGVAVPIRKKSSPLITQPEMVRLIEYLELPRAEGGEIDAYTLAIRLQLAFAARASEILNLEWSWVDIEARKIAWPDSKTGPMWKPISDEAAVLLKLAEDRANGSRFVVSRPDESGRSILYGSYHRTWQRVLGAVGIAATGTHAIRHRAATDIANSGIPIKVGMALTAHKRLDIFMGYVHLEEGQVHEAADIVAASRAAKLAASKEKMARATRGSICPSVARA</sequence>
<dbReference type="AlphaFoldDB" id="A0A2W5QA90"/>
<comment type="caution">
    <text evidence="5">The sequence shown here is derived from an EMBL/GenBank/DDBJ whole genome shotgun (WGS) entry which is preliminary data.</text>
</comment>
<dbReference type="InterPro" id="IPR011010">
    <property type="entry name" value="DNA_brk_join_enz"/>
</dbReference>
<keyword evidence="2" id="KW-0229">DNA integration</keyword>
<name>A0A2W5QA90_9SPHN</name>
<dbReference type="Proteomes" id="UP000249082">
    <property type="component" value="Unassembled WGS sequence"/>
</dbReference>
<evidence type="ECO:0000256" key="1">
    <source>
        <dbReference type="ARBA" id="ARBA00008857"/>
    </source>
</evidence>
<gene>
    <name evidence="5" type="ORF">DI555_13330</name>
</gene>
<dbReference type="Gene3D" id="1.10.443.10">
    <property type="entry name" value="Intergrase catalytic core"/>
    <property type="match status" value="1"/>
</dbReference>